<gene>
    <name evidence="1" type="ORF">FIBSPDRAFT_1045981</name>
</gene>
<accession>A0A166HB86</accession>
<keyword evidence="2" id="KW-1185">Reference proteome</keyword>
<dbReference type="OrthoDB" id="3491412at2759"/>
<name>A0A166HB86_9AGAM</name>
<dbReference type="AlphaFoldDB" id="A0A166HB86"/>
<dbReference type="EMBL" id="KV417570">
    <property type="protein sequence ID" value="KZP18674.1"/>
    <property type="molecule type" value="Genomic_DNA"/>
</dbReference>
<dbReference type="Proteomes" id="UP000076532">
    <property type="component" value="Unassembled WGS sequence"/>
</dbReference>
<evidence type="ECO:0000313" key="2">
    <source>
        <dbReference type="Proteomes" id="UP000076532"/>
    </source>
</evidence>
<protein>
    <submittedName>
        <fullName evidence="1">Uncharacterized protein</fullName>
    </submittedName>
</protein>
<organism evidence="1 2">
    <name type="scientific">Athelia psychrophila</name>
    <dbReference type="NCBI Taxonomy" id="1759441"/>
    <lineage>
        <taxon>Eukaryota</taxon>
        <taxon>Fungi</taxon>
        <taxon>Dikarya</taxon>
        <taxon>Basidiomycota</taxon>
        <taxon>Agaricomycotina</taxon>
        <taxon>Agaricomycetes</taxon>
        <taxon>Agaricomycetidae</taxon>
        <taxon>Atheliales</taxon>
        <taxon>Atheliaceae</taxon>
        <taxon>Athelia</taxon>
    </lineage>
</organism>
<sequence>MPAICDHIQADRIFVQPRNPFTRVCKIMRWRRTESIPWPEIPGQLVDEWFKEPQWELEDPLWRAGMNLERSIFVEDLQQAADQGLLNLDFETCYMFHTAFIHGHAHWQPFPWPPSQLDPSAADRQFYGSVQPAVFDGSKIWSAEVRDLVEKCLIRIAPVMKAYGATAPTL</sequence>
<proteinExistence type="predicted"/>
<reference evidence="1 2" key="1">
    <citation type="journal article" date="2016" name="Mol. Biol. Evol.">
        <title>Comparative Genomics of Early-Diverging Mushroom-Forming Fungi Provides Insights into the Origins of Lignocellulose Decay Capabilities.</title>
        <authorList>
            <person name="Nagy L.G."/>
            <person name="Riley R."/>
            <person name="Tritt A."/>
            <person name="Adam C."/>
            <person name="Daum C."/>
            <person name="Floudas D."/>
            <person name="Sun H."/>
            <person name="Yadav J.S."/>
            <person name="Pangilinan J."/>
            <person name="Larsson K.H."/>
            <person name="Matsuura K."/>
            <person name="Barry K."/>
            <person name="Labutti K."/>
            <person name="Kuo R."/>
            <person name="Ohm R.A."/>
            <person name="Bhattacharya S.S."/>
            <person name="Shirouzu T."/>
            <person name="Yoshinaga Y."/>
            <person name="Martin F.M."/>
            <person name="Grigoriev I.V."/>
            <person name="Hibbett D.S."/>
        </authorList>
    </citation>
    <scope>NUCLEOTIDE SEQUENCE [LARGE SCALE GENOMIC DNA]</scope>
    <source>
        <strain evidence="1 2">CBS 109695</strain>
    </source>
</reference>
<evidence type="ECO:0000313" key="1">
    <source>
        <dbReference type="EMBL" id="KZP18674.1"/>
    </source>
</evidence>